<evidence type="ECO:0000313" key="1">
    <source>
        <dbReference type="EMBL" id="CDZ76122.1"/>
    </source>
</evidence>
<dbReference type="EMBL" id="CCSB01000001">
    <property type="protein sequence ID" value="CDZ76122.1"/>
    <property type="molecule type" value="Genomic_DNA"/>
</dbReference>
<keyword evidence="2" id="KW-1185">Reference proteome</keyword>
<reference evidence="1 2" key="1">
    <citation type="submission" date="2014-06" db="EMBL/GenBank/DDBJ databases">
        <authorList>
            <person name="Urmite Genomes Urmite Genomes"/>
        </authorList>
    </citation>
    <scope>NUCLEOTIDE SEQUENCE [LARGE SCALE GENOMIC DNA]</scope>
</reference>
<gene>
    <name evidence="1" type="ORF">BN59_00388</name>
</gene>
<evidence type="ECO:0000313" key="2">
    <source>
        <dbReference type="Proteomes" id="UP000044071"/>
    </source>
</evidence>
<name>A0A078KT40_9GAMM</name>
<protein>
    <submittedName>
        <fullName evidence="1">Uncharacterized protein</fullName>
    </submittedName>
</protein>
<dbReference type="AlphaFoldDB" id="A0A078KT40"/>
<proteinExistence type="predicted"/>
<sequence>MAIEHSIEYQEREAAKEILPELNEHLDYSTKIYNSCFSIQRFLDGKTINDVGQLLRSQMMILMRITDFLRCIQHIVILGYPEQACTLAASIFELSHTAVYFSYDNAAMLKWLASSDGEKNMPKLIGIDTYKKLVEHNCQKVGVPSEPEVSVYRQLCWMKHSHPIMQDIQINNDKAKFLIGPFTDERSISHAWFAIEQSGRLTEMLISHIVFPKGLLSDSDLNVKRQMLLDLTNMRDRLNKKAQARFNILAPE</sequence>
<dbReference type="STRING" id="1034943.BN59_00388"/>
<dbReference type="Proteomes" id="UP000044071">
    <property type="component" value="Unassembled WGS sequence"/>
</dbReference>
<accession>A0A078KT40</accession>
<dbReference type="RefSeq" id="WP_043872725.1">
    <property type="nucleotide sequence ID" value="NZ_CCVW01000001.1"/>
</dbReference>
<organism evidence="1 2">
    <name type="scientific">Legionella massiliensis</name>
    <dbReference type="NCBI Taxonomy" id="1034943"/>
    <lineage>
        <taxon>Bacteria</taxon>
        <taxon>Pseudomonadati</taxon>
        <taxon>Pseudomonadota</taxon>
        <taxon>Gammaproteobacteria</taxon>
        <taxon>Legionellales</taxon>
        <taxon>Legionellaceae</taxon>
        <taxon>Legionella</taxon>
    </lineage>
</organism>